<dbReference type="Gene3D" id="3.40.50.300">
    <property type="entry name" value="P-loop containing nucleotide triphosphate hydrolases"/>
    <property type="match status" value="1"/>
</dbReference>
<gene>
    <name evidence="4" type="ORF">BLNAU_17831</name>
</gene>
<keyword evidence="5" id="KW-1185">Reference proteome</keyword>
<dbReference type="PANTHER" id="PTHR12755">
    <property type="entry name" value="CLEAVAGE/POLYADENYLATION FACTOR IA SUBUNIT CLP1P"/>
    <property type="match status" value="1"/>
</dbReference>
<keyword evidence="1" id="KW-0547">Nucleotide-binding</keyword>
<dbReference type="Proteomes" id="UP001281761">
    <property type="component" value="Unassembled WGS sequence"/>
</dbReference>
<evidence type="ECO:0000256" key="2">
    <source>
        <dbReference type="ARBA" id="ARBA00022840"/>
    </source>
</evidence>
<organism evidence="4 5">
    <name type="scientific">Blattamonas nauphoetae</name>
    <dbReference type="NCBI Taxonomy" id="2049346"/>
    <lineage>
        <taxon>Eukaryota</taxon>
        <taxon>Metamonada</taxon>
        <taxon>Preaxostyla</taxon>
        <taxon>Oxymonadida</taxon>
        <taxon>Blattamonas</taxon>
    </lineage>
</organism>
<dbReference type="PANTHER" id="PTHR12755:SF6">
    <property type="entry name" value="POLYRIBONUCLEOTIDE 5'-HYDROXYL-KINASE CLP1"/>
    <property type="match status" value="1"/>
</dbReference>
<dbReference type="Pfam" id="PF16575">
    <property type="entry name" value="CLP1_P"/>
    <property type="match status" value="1"/>
</dbReference>
<sequence length="367" mass="40881">MPVASEVYQLIVQKRKTYQQIRRQGPTVVVIGGTDVGKSTLCRTLLNLSAKDYSPSLFVDLDMGQNELAPPGCFAFARLTKPISIESPDTSLPEPVVFSLGALTPSPHLLRTYTMLKNVARHVECARLQTLPHFAAGTVVNTMGWIDGAGFDIQVETIKAFRADLVICIECPKVEERLQAMLETLSTDITSRRSFFSPSPNPHTITLHSVPKPKNIYVRTRPVRISARWNRFNSYFTRYFPTSHLMTVPFNFATFHLLPTSSSFQSLQKVTNITQLASKVGHIGAFLLPRLPNTVYPCTPSTLDLADAMSLPTTRFSTTCSFDPVAGFCCLEGIDEEEQTVVFRTPVQFLPSRMLLLTSITWNEEAS</sequence>
<reference evidence="4 5" key="1">
    <citation type="journal article" date="2022" name="bioRxiv">
        <title>Genomics of Preaxostyla Flagellates Illuminates Evolutionary Transitions and the Path Towards Mitochondrial Loss.</title>
        <authorList>
            <person name="Novak L.V.F."/>
            <person name="Treitli S.C."/>
            <person name="Pyrih J."/>
            <person name="Halakuc P."/>
            <person name="Pipaliya S.V."/>
            <person name="Vacek V."/>
            <person name="Brzon O."/>
            <person name="Soukal P."/>
            <person name="Eme L."/>
            <person name="Dacks J.B."/>
            <person name="Karnkowska A."/>
            <person name="Elias M."/>
            <person name="Hampl V."/>
        </authorList>
    </citation>
    <scope>NUCLEOTIDE SEQUENCE [LARGE SCALE GENOMIC DNA]</scope>
    <source>
        <strain evidence="4">NAU3</strain>
        <tissue evidence="4">Gut</tissue>
    </source>
</reference>
<dbReference type="SUPFAM" id="SSF52540">
    <property type="entry name" value="P-loop containing nucleoside triphosphate hydrolases"/>
    <property type="match status" value="1"/>
</dbReference>
<dbReference type="InterPro" id="IPR027417">
    <property type="entry name" value="P-loop_NTPase"/>
</dbReference>
<dbReference type="InterPro" id="IPR045116">
    <property type="entry name" value="Clp1/Grc3"/>
</dbReference>
<evidence type="ECO:0000256" key="1">
    <source>
        <dbReference type="ARBA" id="ARBA00022741"/>
    </source>
</evidence>
<evidence type="ECO:0000259" key="3">
    <source>
        <dbReference type="Pfam" id="PF16575"/>
    </source>
</evidence>
<name>A0ABQ9X675_9EUKA</name>
<dbReference type="InterPro" id="IPR038238">
    <property type="entry name" value="Clp1_C_sf"/>
</dbReference>
<proteinExistence type="predicted"/>
<comment type="caution">
    <text evidence="4">The sequence shown here is derived from an EMBL/GenBank/DDBJ whole genome shotgun (WGS) entry which is preliminary data.</text>
</comment>
<accession>A0ABQ9X675</accession>
<evidence type="ECO:0000313" key="5">
    <source>
        <dbReference type="Proteomes" id="UP001281761"/>
    </source>
</evidence>
<protein>
    <recommendedName>
        <fullName evidence="3">Clp1 P-loop domain-containing protein</fullName>
    </recommendedName>
</protein>
<keyword evidence="2" id="KW-0067">ATP-binding</keyword>
<feature type="domain" description="Clp1 P-loop" evidence="3">
    <location>
        <begin position="32"/>
        <end position="236"/>
    </location>
</feature>
<evidence type="ECO:0000313" key="4">
    <source>
        <dbReference type="EMBL" id="KAK2947270.1"/>
    </source>
</evidence>
<dbReference type="Gene3D" id="2.40.30.330">
    <property type="entry name" value="Pre-mRNA cleavage complex subunit Clp1, C-terminal domain"/>
    <property type="match status" value="1"/>
</dbReference>
<dbReference type="InterPro" id="IPR032319">
    <property type="entry name" value="CLP1_P"/>
</dbReference>
<dbReference type="EMBL" id="JARBJD010000206">
    <property type="protein sequence ID" value="KAK2947270.1"/>
    <property type="molecule type" value="Genomic_DNA"/>
</dbReference>